<evidence type="ECO:0000256" key="6">
    <source>
        <dbReference type="SAM" id="MobiDB-lite"/>
    </source>
</evidence>
<evidence type="ECO:0000256" key="5">
    <source>
        <dbReference type="ARBA" id="ARBA00048434"/>
    </source>
</evidence>
<dbReference type="CDD" id="cd18089">
    <property type="entry name" value="SPOUT_Trm10-like"/>
    <property type="match status" value="1"/>
</dbReference>
<dbReference type="RefSeq" id="XP_002505648.1">
    <property type="nucleotide sequence ID" value="XM_002505602.1"/>
</dbReference>
<keyword evidence="2" id="KW-0489">Methyltransferase</keyword>
<organism evidence="8 9">
    <name type="scientific">Micromonas commoda (strain RCC299 / NOUM17 / CCMP2709)</name>
    <name type="common">Picoplanktonic green alga</name>
    <dbReference type="NCBI Taxonomy" id="296587"/>
    <lineage>
        <taxon>Eukaryota</taxon>
        <taxon>Viridiplantae</taxon>
        <taxon>Chlorophyta</taxon>
        <taxon>Mamiellophyceae</taxon>
        <taxon>Mamiellales</taxon>
        <taxon>Mamiellaceae</taxon>
        <taxon>Micromonas</taxon>
    </lineage>
</organism>
<evidence type="ECO:0000313" key="9">
    <source>
        <dbReference type="Proteomes" id="UP000002009"/>
    </source>
</evidence>
<dbReference type="PANTHER" id="PTHR13563">
    <property type="entry name" value="TRNA (GUANINE-9-) METHYLTRANSFERASE"/>
    <property type="match status" value="1"/>
</dbReference>
<feature type="compositionally biased region" description="Basic and acidic residues" evidence="6">
    <location>
        <begin position="77"/>
        <end position="88"/>
    </location>
</feature>
<dbReference type="GeneID" id="8248577"/>
<dbReference type="PROSITE" id="PS51675">
    <property type="entry name" value="SAM_MT_TRM10"/>
    <property type="match status" value="1"/>
</dbReference>
<dbReference type="InterPro" id="IPR007356">
    <property type="entry name" value="tRNA_m1G_MeTrfase_euk"/>
</dbReference>
<reference evidence="8 9" key="1">
    <citation type="journal article" date="2009" name="Science">
        <title>Green evolution and dynamic adaptations revealed by genomes of the marine picoeukaryotes Micromonas.</title>
        <authorList>
            <person name="Worden A.Z."/>
            <person name="Lee J.H."/>
            <person name="Mock T."/>
            <person name="Rouze P."/>
            <person name="Simmons M.P."/>
            <person name="Aerts A.L."/>
            <person name="Allen A.E."/>
            <person name="Cuvelier M.L."/>
            <person name="Derelle E."/>
            <person name="Everett M.V."/>
            <person name="Foulon E."/>
            <person name="Grimwood J."/>
            <person name="Gundlach H."/>
            <person name="Henrissat B."/>
            <person name="Napoli C."/>
            <person name="McDonald S.M."/>
            <person name="Parker M.S."/>
            <person name="Rombauts S."/>
            <person name="Salamov A."/>
            <person name="Von Dassow P."/>
            <person name="Badger J.H."/>
            <person name="Coutinho P.M."/>
            <person name="Demir E."/>
            <person name="Dubchak I."/>
            <person name="Gentemann C."/>
            <person name="Eikrem W."/>
            <person name="Gready J.E."/>
            <person name="John U."/>
            <person name="Lanier W."/>
            <person name="Lindquist E.A."/>
            <person name="Lucas S."/>
            <person name="Mayer K.F."/>
            <person name="Moreau H."/>
            <person name="Not F."/>
            <person name="Otillar R."/>
            <person name="Panaud O."/>
            <person name="Pangilinan J."/>
            <person name="Paulsen I."/>
            <person name="Piegu B."/>
            <person name="Poliakov A."/>
            <person name="Robbens S."/>
            <person name="Schmutz J."/>
            <person name="Toulza E."/>
            <person name="Wyss T."/>
            <person name="Zelensky A."/>
            <person name="Zhou K."/>
            <person name="Armbrust E.V."/>
            <person name="Bhattacharya D."/>
            <person name="Goodenough U.W."/>
            <person name="Van de Peer Y."/>
            <person name="Grigoriev I.V."/>
        </authorList>
    </citation>
    <scope>NUCLEOTIDE SEQUENCE [LARGE SCALE GENOMIC DNA]</scope>
    <source>
        <strain evidence="9">RCC299 / NOUM17</strain>
    </source>
</reference>
<evidence type="ECO:0000259" key="7">
    <source>
        <dbReference type="PROSITE" id="PS51675"/>
    </source>
</evidence>
<dbReference type="GO" id="GO:0005634">
    <property type="term" value="C:nucleus"/>
    <property type="evidence" value="ECO:0007669"/>
    <property type="project" value="TreeGrafter"/>
</dbReference>
<dbReference type="STRING" id="296587.C1EFT0"/>
<dbReference type="Proteomes" id="UP000002009">
    <property type="component" value="Chromosome 13"/>
</dbReference>
<sequence>MGGLASIPRRSPDDDAVDGQNPAAGPSDRADSSGADAGAWKERRRRRRERRRAANELEARSHVRGDTAHWAKTAARHSREAVRTELRARMRLPWGGGERGDGGDGGDGGDDGNDGGDNKHLRVVIDLGMQHLMCDAEIKSTVTQLQCSYASVLNLAVDAVMARSPSRDDSPPPAAGDLLFTALERKRRAARRLVSAAGEECEPPRLMFSSLHGRIAAALAKDEGSARWPVTTSAEPFHEAASANGGARPIRSIIVLSPDAPAALTDPPSPEDVYVIGGLCDYKRIANATLDRAAAFGVEARRLPIEETLGTNLNVNILTVNQTCECLFRARLNGGDWGEALSAVLPRRKMEDVEETRRRRGEGR</sequence>
<dbReference type="OrthoDB" id="278300at2759"/>
<dbReference type="GO" id="GO:0000049">
    <property type="term" value="F:tRNA binding"/>
    <property type="evidence" value="ECO:0007669"/>
    <property type="project" value="TreeGrafter"/>
</dbReference>
<evidence type="ECO:0000256" key="1">
    <source>
        <dbReference type="ARBA" id="ARBA00012797"/>
    </source>
</evidence>
<proteinExistence type="predicted"/>
<keyword evidence="4" id="KW-0949">S-adenosyl-L-methionine</keyword>
<feature type="compositionally biased region" description="Basic and acidic residues" evidence="6">
    <location>
        <begin position="52"/>
        <end position="69"/>
    </location>
</feature>
<dbReference type="eggNOG" id="KOG2967">
    <property type="taxonomic scope" value="Eukaryota"/>
</dbReference>
<feature type="domain" description="SAM-dependent MTase TRM10-type" evidence="7">
    <location>
        <begin position="108"/>
        <end position="352"/>
    </location>
</feature>
<evidence type="ECO:0000256" key="3">
    <source>
        <dbReference type="ARBA" id="ARBA00022679"/>
    </source>
</evidence>
<dbReference type="GO" id="GO:0002939">
    <property type="term" value="P:tRNA N1-guanine methylation"/>
    <property type="evidence" value="ECO:0007669"/>
    <property type="project" value="TreeGrafter"/>
</dbReference>
<dbReference type="InterPro" id="IPR028564">
    <property type="entry name" value="MT_TRM10-typ"/>
</dbReference>
<evidence type="ECO:0000256" key="2">
    <source>
        <dbReference type="ARBA" id="ARBA00022603"/>
    </source>
</evidence>
<protein>
    <recommendedName>
        <fullName evidence="1">tRNA (guanine(9)-N(1))-methyltransferase</fullName>
        <ecNumber evidence="1">2.1.1.221</ecNumber>
    </recommendedName>
</protein>
<dbReference type="EMBL" id="CP001331">
    <property type="protein sequence ID" value="ACO66906.1"/>
    <property type="molecule type" value="Genomic_DNA"/>
</dbReference>
<dbReference type="InParanoid" id="C1EFT0"/>
<dbReference type="InterPro" id="IPR038459">
    <property type="entry name" value="MT_TRM10-typ_sf"/>
</dbReference>
<dbReference type="PANTHER" id="PTHR13563:SF13">
    <property type="entry name" value="TRNA METHYLTRANSFERASE 10 HOMOLOG A"/>
    <property type="match status" value="1"/>
</dbReference>
<dbReference type="AlphaFoldDB" id="C1EFT0"/>
<gene>
    <name evidence="8" type="ORF">MICPUN_63391</name>
</gene>
<dbReference type="GO" id="GO:0008168">
    <property type="term" value="F:methyltransferase activity"/>
    <property type="evidence" value="ECO:0007669"/>
    <property type="project" value="UniProtKB-KW"/>
</dbReference>
<evidence type="ECO:0000313" key="8">
    <source>
        <dbReference type="EMBL" id="ACO66906.1"/>
    </source>
</evidence>
<dbReference type="Gene3D" id="3.40.1280.30">
    <property type="match status" value="1"/>
</dbReference>
<evidence type="ECO:0000256" key="4">
    <source>
        <dbReference type="ARBA" id="ARBA00022691"/>
    </source>
</evidence>
<keyword evidence="9" id="KW-1185">Reference proteome</keyword>
<keyword evidence="3" id="KW-0808">Transferase</keyword>
<feature type="region of interest" description="Disordered" evidence="6">
    <location>
        <begin position="1"/>
        <end position="117"/>
    </location>
</feature>
<dbReference type="EC" id="2.1.1.221" evidence="1"/>
<accession>C1EFT0</accession>
<feature type="compositionally biased region" description="Low complexity" evidence="6">
    <location>
        <begin position="22"/>
        <end position="38"/>
    </location>
</feature>
<comment type="catalytic activity">
    <reaction evidence="5">
        <text>guanosine(9) in tRNA + S-adenosyl-L-methionine = N(1)-methylguanosine(9) in tRNA + S-adenosyl-L-homocysteine + H(+)</text>
        <dbReference type="Rhea" id="RHEA:43156"/>
        <dbReference type="Rhea" id="RHEA-COMP:10367"/>
        <dbReference type="Rhea" id="RHEA-COMP:10368"/>
        <dbReference type="ChEBI" id="CHEBI:15378"/>
        <dbReference type="ChEBI" id="CHEBI:57856"/>
        <dbReference type="ChEBI" id="CHEBI:59789"/>
        <dbReference type="ChEBI" id="CHEBI:73542"/>
        <dbReference type="ChEBI" id="CHEBI:74269"/>
        <dbReference type="EC" id="2.1.1.221"/>
    </reaction>
</comment>
<dbReference type="KEGG" id="mis:MICPUN_63391"/>
<name>C1EFT0_MICCC</name>
<feature type="compositionally biased region" description="Basic residues" evidence="6">
    <location>
        <begin position="42"/>
        <end position="51"/>
    </location>
</feature>